<evidence type="ECO:0000313" key="13">
    <source>
        <dbReference type="EMBL" id="RLL95711.1"/>
    </source>
</evidence>
<comment type="pathway">
    <text evidence="4">Protein modification; protein glycosylation.</text>
</comment>
<proteinExistence type="inferred from homology"/>
<accession>A0A229YGR7</accession>
<dbReference type="GO" id="GO:0005975">
    <property type="term" value="P:carbohydrate metabolic process"/>
    <property type="evidence" value="ECO:0007669"/>
    <property type="project" value="InterPro"/>
</dbReference>
<dbReference type="Gene3D" id="1.50.10.10">
    <property type="match status" value="3"/>
</dbReference>
<dbReference type="Pfam" id="PF11951">
    <property type="entry name" value="Fungal_trans_2"/>
    <property type="match status" value="1"/>
</dbReference>
<evidence type="ECO:0000256" key="11">
    <source>
        <dbReference type="ARBA" id="ARBA00032673"/>
    </source>
</evidence>
<evidence type="ECO:0000256" key="10">
    <source>
        <dbReference type="ARBA" id="ARBA00030490"/>
    </source>
</evidence>
<keyword evidence="7" id="KW-1015">Disulfide bond</keyword>
<feature type="region of interest" description="Disordered" evidence="12">
    <location>
        <begin position="478"/>
        <end position="498"/>
    </location>
</feature>
<evidence type="ECO:0000256" key="12">
    <source>
        <dbReference type="SAM" id="MobiDB-lite"/>
    </source>
</evidence>
<dbReference type="GO" id="GO:0005509">
    <property type="term" value="F:calcium ion binding"/>
    <property type="evidence" value="ECO:0007669"/>
    <property type="project" value="InterPro"/>
</dbReference>
<dbReference type="InterPro" id="IPR021858">
    <property type="entry name" value="Fun_TF"/>
</dbReference>
<dbReference type="GO" id="GO:0005783">
    <property type="term" value="C:endoplasmic reticulum"/>
    <property type="evidence" value="ECO:0007669"/>
    <property type="project" value="TreeGrafter"/>
</dbReference>
<name>A0A229YGR7_9EURO</name>
<dbReference type="PANTHER" id="PTHR11742:SF49">
    <property type="entry name" value="ALPHA-1,2-MANNOSIDASE"/>
    <property type="match status" value="1"/>
</dbReference>
<evidence type="ECO:0000256" key="7">
    <source>
        <dbReference type="ARBA" id="ARBA00023157"/>
    </source>
</evidence>
<dbReference type="CDD" id="cd12148">
    <property type="entry name" value="fungal_TF_MHR"/>
    <property type="match status" value="1"/>
</dbReference>
<evidence type="ECO:0000256" key="6">
    <source>
        <dbReference type="ARBA" id="ARBA00022801"/>
    </source>
</evidence>
<evidence type="ECO:0000256" key="8">
    <source>
        <dbReference type="ARBA" id="ARBA00023329"/>
    </source>
</evidence>
<dbReference type="GO" id="GO:0016020">
    <property type="term" value="C:membrane"/>
    <property type="evidence" value="ECO:0007669"/>
    <property type="project" value="InterPro"/>
</dbReference>
<feature type="region of interest" description="Disordered" evidence="12">
    <location>
        <begin position="341"/>
        <end position="407"/>
    </location>
</feature>
<gene>
    <name evidence="13" type="ORF">CFD26_100968</name>
</gene>
<dbReference type="Proteomes" id="UP000215289">
    <property type="component" value="Unassembled WGS sequence"/>
</dbReference>
<protein>
    <recommendedName>
        <fullName evidence="11">Class I alpha-mannosidase 1B</fullName>
    </recommendedName>
    <alternativeName>
        <fullName evidence="10">Man(9)-alpha-mannosidase 1B</fullName>
    </alternativeName>
</protein>
<evidence type="ECO:0000256" key="3">
    <source>
        <dbReference type="ARBA" id="ARBA00004321"/>
    </source>
</evidence>
<comment type="cofactor">
    <cofactor evidence="2">
        <name>Mg(2+)</name>
        <dbReference type="ChEBI" id="CHEBI:18420"/>
    </cofactor>
</comment>
<dbReference type="InterPro" id="IPR012341">
    <property type="entry name" value="6hp_glycosidase-like_sf"/>
</dbReference>
<dbReference type="InterPro" id="IPR036026">
    <property type="entry name" value="Seven-hairpin_glycosidases"/>
</dbReference>
<dbReference type="GO" id="GO:0036503">
    <property type="term" value="P:ERAD pathway"/>
    <property type="evidence" value="ECO:0007669"/>
    <property type="project" value="UniProtKB-ARBA"/>
</dbReference>
<dbReference type="STRING" id="1245748.A0A229YGR7"/>
<dbReference type="Pfam" id="PF01532">
    <property type="entry name" value="Glyco_hydro_47"/>
    <property type="match status" value="2"/>
</dbReference>
<feature type="compositionally biased region" description="Basic and acidic residues" evidence="12">
    <location>
        <begin position="324"/>
        <end position="334"/>
    </location>
</feature>
<dbReference type="EMBL" id="NIDN02000140">
    <property type="protein sequence ID" value="RLL95711.1"/>
    <property type="molecule type" value="Genomic_DNA"/>
</dbReference>
<comment type="cofactor">
    <cofactor evidence="1">
        <name>Ca(2+)</name>
        <dbReference type="ChEBI" id="CHEBI:29108"/>
    </cofactor>
</comment>
<evidence type="ECO:0000256" key="2">
    <source>
        <dbReference type="ARBA" id="ARBA00001946"/>
    </source>
</evidence>
<dbReference type="InterPro" id="IPR001382">
    <property type="entry name" value="Glyco_hydro_47"/>
</dbReference>
<evidence type="ECO:0000256" key="5">
    <source>
        <dbReference type="ARBA" id="ARBA00007658"/>
    </source>
</evidence>
<dbReference type="OrthoDB" id="415590at2759"/>
<evidence type="ECO:0000256" key="1">
    <source>
        <dbReference type="ARBA" id="ARBA00001913"/>
    </source>
</evidence>
<keyword evidence="14" id="KW-1185">Reference proteome</keyword>
<reference evidence="13 14" key="1">
    <citation type="submission" date="2018-08" db="EMBL/GenBank/DDBJ databases">
        <title>Draft genome sequences of two Aspergillus turcosus clinical strains isolated from bronchoalveolar lavage fluid: one azole-susceptible and the other azole-resistant.</title>
        <authorList>
            <person name="Parent-Michaud M."/>
            <person name="Dufresne P.J."/>
            <person name="Fournier E."/>
            <person name="Martineau C."/>
            <person name="Moreira S."/>
            <person name="Perkins V."/>
            <person name="De Repentigny L."/>
            <person name="Dufresne S.F."/>
        </authorList>
    </citation>
    <scope>NUCLEOTIDE SEQUENCE [LARGE SCALE GENOMIC DNA]</scope>
    <source>
        <strain evidence="13">HMR AF 1038</strain>
    </source>
</reference>
<feature type="compositionally biased region" description="Polar residues" evidence="12">
    <location>
        <begin position="341"/>
        <end position="351"/>
    </location>
</feature>
<evidence type="ECO:0000313" key="14">
    <source>
        <dbReference type="Proteomes" id="UP000215289"/>
    </source>
</evidence>
<dbReference type="GO" id="GO:0060205">
    <property type="term" value="C:cytoplasmic vesicle lumen"/>
    <property type="evidence" value="ECO:0007669"/>
    <property type="project" value="UniProtKB-SubCell"/>
</dbReference>
<feature type="region of interest" description="Disordered" evidence="12">
    <location>
        <begin position="316"/>
        <end position="335"/>
    </location>
</feature>
<comment type="caution">
    <text evidence="13">The sequence shown here is derived from an EMBL/GenBank/DDBJ whole genome shotgun (WGS) entry which is preliminary data.</text>
</comment>
<comment type="similarity">
    <text evidence="5">Belongs to the glycosyl hydrolase 47 family.</text>
</comment>
<feature type="compositionally biased region" description="Polar residues" evidence="12">
    <location>
        <begin position="374"/>
        <end position="385"/>
    </location>
</feature>
<keyword evidence="6" id="KW-0378">Hydrolase</keyword>
<organism evidence="13 14">
    <name type="scientific">Aspergillus turcosus</name>
    <dbReference type="NCBI Taxonomy" id="1245748"/>
    <lineage>
        <taxon>Eukaryota</taxon>
        <taxon>Fungi</taxon>
        <taxon>Dikarya</taxon>
        <taxon>Ascomycota</taxon>
        <taxon>Pezizomycotina</taxon>
        <taxon>Eurotiomycetes</taxon>
        <taxon>Eurotiomycetidae</taxon>
        <taxon>Eurotiales</taxon>
        <taxon>Aspergillaceae</taxon>
        <taxon>Aspergillus</taxon>
        <taxon>Aspergillus subgen. Fumigati</taxon>
    </lineage>
</organism>
<comment type="function">
    <text evidence="9">Involved in the maturation of Asn-linked oligosaccharides. Progressively trims alpha-1,2-linked mannose residues from Man(9)GlcNAc(2) to produce Man(5)GlcNAc(2).</text>
</comment>
<feature type="compositionally biased region" description="Basic and acidic residues" evidence="12">
    <location>
        <begin position="363"/>
        <end position="373"/>
    </location>
</feature>
<dbReference type="AlphaFoldDB" id="A0A229YGR7"/>
<feature type="compositionally biased region" description="Polar residues" evidence="12">
    <location>
        <begin position="479"/>
        <end position="492"/>
    </location>
</feature>
<dbReference type="UniPathway" id="UPA00378"/>
<dbReference type="SUPFAM" id="SSF48225">
    <property type="entry name" value="Seven-hairpin glycosidases"/>
    <property type="match status" value="1"/>
</dbReference>
<keyword evidence="8" id="KW-0968">Cytoplasmic vesicle</keyword>
<sequence length="877" mass="99293">MPQTRWPWIRNLLEMSAQSSESTLLAEIGSLGLEFTRLSQITSDPKYFDAVQRIADNLQSSYFTVGGMADSAYEYLVNEYLLLGAQSNQYYAMYVAAMEGIKKHLLFQCMDKAGGDILFAGNIRFDAGSGKELVSESLAVNGRKKNGSATFSDGQRKKKCLRMPEAILFFIMYRITGETSLQDAAWRMFRNIEWYTKTKYGHAALEDTQDTQTVKLDVMESFWLAETLKYFYLIFSDPDVISLDDYVLCRKRGESCQWGMRVTFREANTQMLVHHPQQSKNRTHKSFKIMDVTSEVIRDYHQSSPVGEIQHPLLSRGSATQPHHAQDPGWREEEAGCNLPQFSTTASQPLNSEDSELASEDLSMGREHSRHSSPDQSGNTANTRLSDPEGRTELSQPTAAEDSVDSNPWLQQVLHKSPVVLAPGSDLDANTSPLLQRFPESWDSTYYSPDVSLEDGVFLPGSDYLELHSTLRNHLMQEARSSYPSRRNSTDSAGPARLSLGREGFTMVPTLQLRDYEDYSLMSNDQTPVDLPKDVEHVLWKNWLEEIAPWLDKFDSQRHFQYTLPVMAQSHEHLRYAMLAVSARQQEQKDKTLPIERSLMLYHKAIQLLLPQLPTRTTAVIGSCVVLCVLEMLSCAPKAWRRHLDGCAHLMQAVGINGFVGGVEQALFWCFARMDVCGGLISSIKTLIPVDHWASRIDLNTDIGLFQSISTFETCANQAVYLCAQTLDLLAPSHLLGRAASARCNPSNLAYMERWLKLWRYMEDWQIRRPKEMKPIVNFSSTNPFPTILFSNAAAISGNQLYHTAAILLLQSKPANIWLDPKPRSILWHARQICGISMSNDHHGAWTNSIQPLWIAGQWMSHPSEHQAILRLLDKIE</sequence>
<dbReference type="GO" id="GO:0004571">
    <property type="term" value="F:mannosyl-oligosaccharide 1,2-alpha-mannosidase activity"/>
    <property type="evidence" value="ECO:0007669"/>
    <property type="project" value="InterPro"/>
</dbReference>
<dbReference type="PANTHER" id="PTHR11742">
    <property type="entry name" value="MANNOSYL-OLIGOSACCHARIDE ALPHA-1,2-MANNOSIDASE-RELATED"/>
    <property type="match status" value="1"/>
</dbReference>
<dbReference type="InterPro" id="IPR050749">
    <property type="entry name" value="Glycosyl_Hydrolase_47"/>
</dbReference>
<evidence type="ECO:0000256" key="9">
    <source>
        <dbReference type="ARBA" id="ARBA00024790"/>
    </source>
</evidence>
<comment type="subcellular location">
    <subcellularLocation>
        <location evidence="3">Cytoplasmic vesicle lumen</location>
    </subcellularLocation>
</comment>
<evidence type="ECO:0000256" key="4">
    <source>
        <dbReference type="ARBA" id="ARBA00004922"/>
    </source>
</evidence>